<proteinExistence type="inferred from homology"/>
<dbReference type="InterPro" id="IPR015421">
    <property type="entry name" value="PyrdxlP-dep_Trfase_major"/>
</dbReference>
<evidence type="ECO:0000256" key="2">
    <source>
        <dbReference type="ARBA" id="ARBA00022898"/>
    </source>
</evidence>
<dbReference type="Gene3D" id="3.90.1200.10">
    <property type="match status" value="1"/>
</dbReference>
<dbReference type="EMBL" id="RBIL01000001">
    <property type="protein sequence ID" value="RKQ93288.1"/>
    <property type="molecule type" value="Genomic_DNA"/>
</dbReference>
<keyword evidence="5" id="KW-1185">Reference proteome</keyword>
<accession>A0A660LDX4</accession>
<dbReference type="Gene3D" id="3.40.640.10">
    <property type="entry name" value="Type I PLP-dependent aspartate aminotransferase-like (Major domain)"/>
    <property type="match status" value="1"/>
</dbReference>
<comment type="similarity">
    <text evidence="1">Belongs to the class-III pyridoxal-phosphate-dependent aminotransferase family.</text>
</comment>
<evidence type="ECO:0000313" key="5">
    <source>
        <dbReference type="Proteomes" id="UP000278962"/>
    </source>
</evidence>
<protein>
    <submittedName>
        <fullName evidence="4">4-aminobutyrate aminotransferase-like enzyme</fullName>
    </submittedName>
</protein>
<dbReference type="RefSeq" id="WP_170179127.1">
    <property type="nucleotide sequence ID" value="NZ_RBIL01000001.1"/>
</dbReference>
<dbReference type="InterPro" id="IPR005302">
    <property type="entry name" value="MoCF_Sase_C"/>
</dbReference>
<dbReference type="AlphaFoldDB" id="A0A660LDX4"/>
<dbReference type="GO" id="GO:0030170">
    <property type="term" value="F:pyridoxal phosphate binding"/>
    <property type="evidence" value="ECO:0007669"/>
    <property type="project" value="InterPro"/>
</dbReference>
<keyword evidence="4" id="KW-0032">Aminotransferase</keyword>
<dbReference type="SUPFAM" id="SSF53383">
    <property type="entry name" value="PLP-dependent transferases"/>
    <property type="match status" value="1"/>
</dbReference>
<feature type="domain" description="MOSC" evidence="3">
    <location>
        <begin position="663"/>
        <end position="742"/>
    </location>
</feature>
<dbReference type="InterPro" id="IPR011009">
    <property type="entry name" value="Kinase-like_dom_sf"/>
</dbReference>
<dbReference type="GO" id="GO:0030151">
    <property type="term" value="F:molybdenum ion binding"/>
    <property type="evidence" value="ECO:0007669"/>
    <property type="project" value="InterPro"/>
</dbReference>
<dbReference type="CDD" id="cd00610">
    <property type="entry name" value="OAT_like"/>
    <property type="match status" value="1"/>
</dbReference>
<dbReference type="PANTHER" id="PTHR45688:SF13">
    <property type="entry name" value="ALANINE--GLYOXYLATE AMINOTRANSFERASE 2-LIKE"/>
    <property type="match status" value="1"/>
</dbReference>
<keyword evidence="4" id="KW-0808">Transferase</keyword>
<sequence length="742" mass="79398">MDRVLSGQTPRLTETDAVEIGAALFGVRADTARDLGSERDRTFLLEDDGPVAILKVSNSAEDPDVLDMEAAAALHVTAVDPGLRVALPKPAAGSDALKARWQDHWVRLYDVLPGSSRISALELSDAALGNWGETTARLGQALRAFTHPRATRVMPWDVQHALHARAQLADIRDPHARGVVARVLDAFEAHAVPRWPRLRAQVAHTDLTVDNALTDEAGFVTGIIDFGDMSHTALVTDLASVLDSVCGGREGPELLRSARLVLDGYQRRVPLEDVELEVLGVAWAARAAITIAISSWRAAQGLEDPEWAERYNAIALRTCTTLESLGWDAVARALGAEGAREPDPSLAARRAAAFGPAVDPLFYAEPIEVLRSEGVWITDTSGRTFLDAYNNVPCVGHAHPRITSAIARQSRRINTHTRYLHPSAIELSERLTATCPPELDTVLLVNSGSEANDLAWRMATAVTGNRGGLCTDFAYHGITEAIAALSPEGWFGAPGPDHVETWDPTADPSALDAAIERLRARGHAPAATILDGVVTSDGIFDLDPAYVQALAARTRAAGGLWIADEVQSGHGRTGTHLWCFERFGIVPDFVTLGKPMGNGHPVAAVITRSDIVAQLVGHTTLFSTFGGNPVSAAAALAVLDVLDDERVLDRVQRTSHGLRAALLAIDDPAILDVRAVGLAVGVELEGDRARAVRDRMRELGVLVGTTGRHSDTVKIRPPLALDEHHVPQLAGALGDALSSTRR</sequence>
<dbReference type="SUPFAM" id="SSF56112">
    <property type="entry name" value="Protein kinase-like (PK-like)"/>
    <property type="match status" value="1"/>
</dbReference>
<dbReference type="Proteomes" id="UP000278962">
    <property type="component" value="Unassembled WGS sequence"/>
</dbReference>
<dbReference type="InterPro" id="IPR015422">
    <property type="entry name" value="PyrdxlP-dep_Trfase_small"/>
</dbReference>
<reference evidence="4 5" key="1">
    <citation type="submission" date="2018-10" db="EMBL/GenBank/DDBJ databases">
        <title>Genomic Encyclopedia of Archaeal and Bacterial Type Strains, Phase II (KMG-II): from individual species to whole genera.</title>
        <authorList>
            <person name="Goeker M."/>
        </authorList>
    </citation>
    <scope>NUCLEOTIDE SEQUENCE [LARGE SCALE GENOMIC DNA]</scope>
    <source>
        <strain evidence="4 5">DSM 14954</strain>
    </source>
</reference>
<organism evidence="4 5">
    <name type="scientific">Solirubrobacter pauli</name>
    <dbReference type="NCBI Taxonomy" id="166793"/>
    <lineage>
        <taxon>Bacteria</taxon>
        <taxon>Bacillati</taxon>
        <taxon>Actinomycetota</taxon>
        <taxon>Thermoleophilia</taxon>
        <taxon>Solirubrobacterales</taxon>
        <taxon>Solirubrobacteraceae</taxon>
        <taxon>Solirubrobacter</taxon>
    </lineage>
</organism>
<dbReference type="InterPro" id="IPR015424">
    <property type="entry name" value="PyrdxlP-dep_Trfase"/>
</dbReference>
<keyword evidence="2" id="KW-0663">Pyridoxal phosphate</keyword>
<evidence type="ECO:0000256" key="1">
    <source>
        <dbReference type="ARBA" id="ARBA00008954"/>
    </source>
</evidence>
<gene>
    <name evidence="4" type="ORF">C8N24_3149</name>
</gene>
<evidence type="ECO:0000313" key="4">
    <source>
        <dbReference type="EMBL" id="RKQ93288.1"/>
    </source>
</evidence>
<dbReference type="Gene3D" id="3.90.1150.10">
    <property type="entry name" value="Aspartate Aminotransferase, domain 1"/>
    <property type="match status" value="1"/>
</dbReference>
<dbReference type="PROSITE" id="PS51340">
    <property type="entry name" value="MOSC"/>
    <property type="match status" value="1"/>
</dbReference>
<evidence type="ECO:0000259" key="3">
    <source>
        <dbReference type="PROSITE" id="PS51340"/>
    </source>
</evidence>
<dbReference type="InterPro" id="IPR005814">
    <property type="entry name" value="Aminotrans_3"/>
</dbReference>
<dbReference type="PANTHER" id="PTHR45688">
    <property type="match status" value="1"/>
</dbReference>
<name>A0A660LDX4_9ACTN</name>
<dbReference type="GO" id="GO:0008483">
    <property type="term" value="F:transaminase activity"/>
    <property type="evidence" value="ECO:0007669"/>
    <property type="project" value="UniProtKB-KW"/>
</dbReference>
<dbReference type="Pfam" id="PF01636">
    <property type="entry name" value="APH"/>
    <property type="match status" value="1"/>
</dbReference>
<dbReference type="Pfam" id="PF00202">
    <property type="entry name" value="Aminotran_3"/>
    <property type="match status" value="1"/>
</dbReference>
<dbReference type="InterPro" id="IPR002575">
    <property type="entry name" value="Aminoglycoside_PTrfase"/>
</dbReference>
<comment type="caution">
    <text evidence="4">The sequence shown here is derived from an EMBL/GenBank/DDBJ whole genome shotgun (WGS) entry which is preliminary data.</text>
</comment>